<feature type="compositionally biased region" description="Basic and acidic residues" evidence="1">
    <location>
        <begin position="55"/>
        <end position="71"/>
    </location>
</feature>
<feature type="region of interest" description="Disordered" evidence="1">
    <location>
        <begin position="1"/>
        <end position="71"/>
    </location>
</feature>
<organism evidence="2">
    <name type="scientific">uncultured Caudovirales phage</name>
    <dbReference type="NCBI Taxonomy" id="2100421"/>
    <lineage>
        <taxon>Viruses</taxon>
        <taxon>Duplodnaviria</taxon>
        <taxon>Heunggongvirae</taxon>
        <taxon>Uroviricota</taxon>
        <taxon>Caudoviricetes</taxon>
        <taxon>Peduoviridae</taxon>
        <taxon>Maltschvirus</taxon>
        <taxon>Maltschvirus maltsch</taxon>
    </lineage>
</organism>
<proteinExistence type="predicted"/>
<feature type="compositionally biased region" description="Basic and acidic residues" evidence="1">
    <location>
        <begin position="7"/>
        <end position="25"/>
    </location>
</feature>
<sequence>MSKKNKHNPDYLKNKTADVIKHGDGRAVPNEQWEMNKDLTPKGESNGWGAFLPRAGKDRPTPHTKTNECDH</sequence>
<evidence type="ECO:0000313" key="2">
    <source>
        <dbReference type="EMBL" id="CAB4133892.1"/>
    </source>
</evidence>
<name>A0A6J5LK11_9CAUD</name>
<dbReference type="EMBL" id="LR796277">
    <property type="protein sequence ID" value="CAB4133892.1"/>
    <property type="molecule type" value="Genomic_DNA"/>
</dbReference>
<reference evidence="2" key="1">
    <citation type="submission" date="2020-04" db="EMBL/GenBank/DDBJ databases">
        <authorList>
            <person name="Chiriac C."/>
            <person name="Salcher M."/>
            <person name="Ghai R."/>
            <person name="Kavagutti S V."/>
        </authorList>
    </citation>
    <scope>NUCLEOTIDE SEQUENCE</scope>
</reference>
<evidence type="ECO:0000256" key="1">
    <source>
        <dbReference type="SAM" id="MobiDB-lite"/>
    </source>
</evidence>
<accession>A0A6J5LK11</accession>
<protein>
    <submittedName>
        <fullName evidence="2">Uncharacterized protein</fullName>
    </submittedName>
</protein>
<gene>
    <name evidence="2" type="ORF">UFOVP264_58</name>
</gene>